<feature type="domain" description="NADH:quinone oxidoreductase/Mrp antiporter transmembrane" evidence="9">
    <location>
        <begin position="133"/>
        <end position="423"/>
    </location>
</feature>
<keyword evidence="6 8" id="KW-0472">Membrane</keyword>
<gene>
    <name evidence="10" type="ORF">HRUBRA_01918</name>
</gene>
<dbReference type="InterPro" id="IPR003918">
    <property type="entry name" value="NADH_UbQ_OxRdtase"/>
</dbReference>
<evidence type="ECO:0000256" key="2">
    <source>
        <dbReference type="ARBA" id="ARBA00005346"/>
    </source>
</evidence>
<keyword evidence="4 7" id="KW-0812">Transmembrane</keyword>
<dbReference type="InterPro" id="IPR001750">
    <property type="entry name" value="ND/Mrp_TM"/>
</dbReference>
<feature type="transmembrane region" description="Helical" evidence="8">
    <location>
        <begin position="137"/>
        <end position="155"/>
    </location>
</feature>
<dbReference type="PANTHER" id="PTHR42703:SF1">
    <property type="entry name" value="NA(+)_H(+) ANTIPORTER SUBUNIT D1"/>
    <property type="match status" value="1"/>
</dbReference>
<feature type="transmembrane region" description="Helical" evidence="8">
    <location>
        <begin position="238"/>
        <end position="262"/>
    </location>
</feature>
<evidence type="ECO:0000256" key="8">
    <source>
        <dbReference type="SAM" id="Phobius"/>
    </source>
</evidence>
<dbReference type="GO" id="GO:0042773">
    <property type="term" value="P:ATP synthesis coupled electron transport"/>
    <property type="evidence" value="ECO:0007669"/>
    <property type="project" value="InterPro"/>
</dbReference>
<dbReference type="STRING" id="1265313.HRUBRA_01918"/>
<proteinExistence type="inferred from homology"/>
<dbReference type="PRINTS" id="PR01437">
    <property type="entry name" value="NUOXDRDTASE4"/>
</dbReference>
<dbReference type="GO" id="GO:0005886">
    <property type="term" value="C:plasma membrane"/>
    <property type="evidence" value="ECO:0007669"/>
    <property type="project" value="UniProtKB-SubCell"/>
</dbReference>
<feature type="transmembrane region" description="Helical" evidence="8">
    <location>
        <begin position="339"/>
        <end position="358"/>
    </location>
</feature>
<comment type="caution">
    <text evidence="10">The sequence shown here is derived from an EMBL/GenBank/DDBJ whole genome shotgun (WGS) entry which is preliminary data.</text>
</comment>
<keyword evidence="3" id="KW-1003">Cell membrane</keyword>
<dbReference type="PATRIC" id="fig|1265313.6.peg.1897"/>
<dbReference type="GO" id="GO:0008137">
    <property type="term" value="F:NADH dehydrogenase (ubiquinone) activity"/>
    <property type="evidence" value="ECO:0007669"/>
    <property type="project" value="InterPro"/>
</dbReference>
<comment type="subcellular location">
    <subcellularLocation>
        <location evidence="1">Cell membrane</location>
        <topology evidence="1">Multi-pass membrane protein</topology>
    </subcellularLocation>
    <subcellularLocation>
        <location evidence="7">Membrane</location>
        <topology evidence="7">Multi-pass membrane protein</topology>
    </subcellularLocation>
</comment>
<dbReference type="InterPro" id="IPR050586">
    <property type="entry name" value="CPA3_Na-H_Antiporter_D"/>
</dbReference>
<feature type="transmembrane region" description="Helical" evidence="8">
    <location>
        <begin position="110"/>
        <end position="131"/>
    </location>
</feature>
<keyword evidence="11" id="KW-1185">Reference proteome</keyword>
<name>A0A095WY32_9GAMM</name>
<dbReference type="AlphaFoldDB" id="A0A095WY32"/>
<feature type="transmembrane region" description="Helical" evidence="8">
    <location>
        <begin position="379"/>
        <end position="404"/>
    </location>
</feature>
<feature type="transmembrane region" description="Helical" evidence="8">
    <location>
        <begin position="416"/>
        <end position="434"/>
    </location>
</feature>
<reference evidence="10 11" key="1">
    <citation type="journal article" date="2014" name="Genome Announc.">
        <title>Genome Sequence of Gammaproteobacterial Pseudohaliea rubra Type Strain DSM 19751, Isolated from Coastal Seawater of the Mediterranean Sea.</title>
        <authorList>
            <person name="Spring S."/>
            <person name="Fiebig A."/>
            <person name="Riedel T."/>
            <person name="Goker M."/>
            <person name="Klenk H.P."/>
        </authorList>
    </citation>
    <scope>NUCLEOTIDE SEQUENCE [LARGE SCALE GENOMIC DNA]</scope>
    <source>
        <strain evidence="10 11">DSM 19751</strain>
    </source>
</reference>
<comment type="similarity">
    <text evidence="2">Belongs to the CPA3 antiporters (TC 2.A.63) subunit D family.</text>
</comment>
<feature type="transmembrane region" description="Helical" evidence="8">
    <location>
        <begin position="32"/>
        <end position="54"/>
    </location>
</feature>
<evidence type="ECO:0000259" key="9">
    <source>
        <dbReference type="Pfam" id="PF00361"/>
    </source>
</evidence>
<feature type="transmembrane region" description="Helical" evidence="8">
    <location>
        <begin position="308"/>
        <end position="327"/>
    </location>
</feature>
<evidence type="ECO:0000256" key="4">
    <source>
        <dbReference type="ARBA" id="ARBA00022692"/>
    </source>
</evidence>
<dbReference type="PANTHER" id="PTHR42703">
    <property type="entry name" value="NADH DEHYDROGENASE"/>
    <property type="match status" value="1"/>
</dbReference>
<dbReference type="Proteomes" id="UP000029640">
    <property type="component" value="Unassembled WGS sequence"/>
</dbReference>
<dbReference type="RefSeq" id="WP_035513496.1">
    <property type="nucleotide sequence ID" value="NZ_KN234745.1"/>
</dbReference>
<evidence type="ECO:0000256" key="7">
    <source>
        <dbReference type="RuleBase" id="RU000320"/>
    </source>
</evidence>
<dbReference type="HOGENOM" id="CLU_007100_9_5_6"/>
<evidence type="ECO:0000256" key="6">
    <source>
        <dbReference type="ARBA" id="ARBA00023136"/>
    </source>
</evidence>
<protein>
    <submittedName>
        <fullName evidence="10">NADH:ubiquinone oxidoreductase subunit 5 (Chain L)/Multisubunit Na+/H+ antiporter, MnhA subunit</fullName>
    </submittedName>
</protein>
<accession>A0A095WY32</accession>
<evidence type="ECO:0000313" key="10">
    <source>
        <dbReference type="EMBL" id="KGE03539.1"/>
    </source>
</evidence>
<dbReference type="OrthoDB" id="9768329at2"/>
<keyword evidence="10" id="KW-0830">Ubiquinone</keyword>
<feature type="transmembrane region" description="Helical" evidence="8">
    <location>
        <begin position="207"/>
        <end position="226"/>
    </location>
</feature>
<evidence type="ECO:0000256" key="3">
    <source>
        <dbReference type="ARBA" id="ARBA00022475"/>
    </source>
</evidence>
<dbReference type="EMBL" id="AUVB01000054">
    <property type="protein sequence ID" value="KGE03539.1"/>
    <property type="molecule type" value="Genomic_DNA"/>
</dbReference>
<feature type="transmembrane region" description="Helical" evidence="8">
    <location>
        <begin position="282"/>
        <end position="301"/>
    </location>
</feature>
<keyword evidence="5 8" id="KW-1133">Transmembrane helix</keyword>
<dbReference type="Pfam" id="PF00361">
    <property type="entry name" value="Proton_antipo_M"/>
    <property type="match status" value="1"/>
</dbReference>
<organism evidence="10 11">
    <name type="scientific">Pseudohaliea rubra DSM 19751</name>
    <dbReference type="NCBI Taxonomy" id="1265313"/>
    <lineage>
        <taxon>Bacteria</taxon>
        <taxon>Pseudomonadati</taxon>
        <taxon>Pseudomonadota</taxon>
        <taxon>Gammaproteobacteria</taxon>
        <taxon>Cellvibrionales</taxon>
        <taxon>Halieaceae</taxon>
        <taxon>Pseudohaliea</taxon>
    </lineage>
</organism>
<sequence length="496" mass="52549">MSIEDHLPALQIVVPLLLAPVVTLLRVRSLPWAASTATSALTFVLAIALAGQVATDGALSYAVGGWQPPYGIELAIDQFSVLLLLIISGASTVALVFGKASLDREIGEERAPLFFAAWLLVLAALCGMVTTGDAFNLFVFLEISSLASYVLIAAGPDRRALMATHRYIILGTLGATFYLIGVGLIYMMTGTLNLADMALRIGEVSELRPVLVAAGFITMGLALKAAMFPVHAWMPNAYAFAPHAVSVFLAACATKAALYVLIRFDFVVFLPHLAEHAAQVSAFFIPLAVVAFLVGSTVAVFERNLKRMLGYSSVAQIGYILLGVALLTPLALTGAIVHLFNHALIKGALFMAVVCIAHRTGSVQLPAIAGCARAMPLTMAAFVVAGLSMIGVPLTVGFVSKWYLIQACLEFGVPGYFLAAALLLSSLLAVVYVWKVVEAAYFKPRPEEAPELCEAPPMILASLWLVTLANLWFGIDSSLPLGLARAASMTLLGEAP</sequence>
<dbReference type="eggNOG" id="COG0651">
    <property type="taxonomic scope" value="Bacteria"/>
</dbReference>
<evidence type="ECO:0000313" key="11">
    <source>
        <dbReference type="Proteomes" id="UP000029640"/>
    </source>
</evidence>
<feature type="transmembrane region" description="Helical" evidence="8">
    <location>
        <begin position="167"/>
        <end position="187"/>
    </location>
</feature>
<feature type="transmembrane region" description="Helical" evidence="8">
    <location>
        <begin position="6"/>
        <end position="25"/>
    </location>
</feature>
<feature type="transmembrane region" description="Helical" evidence="8">
    <location>
        <begin position="74"/>
        <end position="98"/>
    </location>
</feature>
<evidence type="ECO:0000256" key="5">
    <source>
        <dbReference type="ARBA" id="ARBA00022989"/>
    </source>
</evidence>
<evidence type="ECO:0000256" key="1">
    <source>
        <dbReference type="ARBA" id="ARBA00004651"/>
    </source>
</evidence>